<keyword evidence="5" id="KW-1185">Reference proteome</keyword>
<dbReference type="Proteomes" id="UP000580517">
    <property type="component" value="Unassembled WGS sequence"/>
</dbReference>
<dbReference type="InterPro" id="IPR000086">
    <property type="entry name" value="NUDIX_hydrolase_dom"/>
</dbReference>
<dbReference type="Pfam" id="PF00293">
    <property type="entry name" value="NUDIX"/>
    <property type="match status" value="1"/>
</dbReference>
<gene>
    <name evidence="4" type="ORF">H0A68_10450</name>
</gene>
<dbReference type="CDD" id="cd03676">
    <property type="entry name" value="NUDIX_Tnr3_like"/>
    <property type="match status" value="1"/>
</dbReference>
<dbReference type="InterPro" id="IPR015797">
    <property type="entry name" value="NUDIX_hydrolase-like_dom_sf"/>
</dbReference>
<organism evidence="4 5">
    <name type="scientific">Allopusillimonas soli</name>
    <dbReference type="NCBI Taxonomy" id="659016"/>
    <lineage>
        <taxon>Bacteria</taxon>
        <taxon>Pseudomonadati</taxon>
        <taxon>Pseudomonadota</taxon>
        <taxon>Betaproteobacteria</taxon>
        <taxon>Burkholderiales</taxon>
        <taxon>Alcaligenaceae</taxon>
        <taxon>Allopusillimonas</taxon>
    </lineage>
</organism>
<accession>A0A853FCB4</accession>
<dbReference type="SUPFAM" id="SSF55811">
    <property type="entry name" value="Nudix"/>
    <property type="match status" value="1"/>
</dbReference>
<evidence type="ECO:0000256" key="2">
    <source>
        <dbReference type="ARBA" id="ARBA00022801"/>
    </source>
</evidence>
<dbReference type="Gene3D" id="3.90.79.10">
    <property type="entry name" value="Nucleoside Triphosphate Pyrophosphohydrolase"/>
    <property type="match status" value="1"/>
</dbReference>
<name>A0A853FCB4_9BURK</name>
<evidence type="ECO:0000256" key="1">
    <source>
        <dbReference type="ARBA" id="ARBA00001946"/>
    </source>
</evidence>
<comment type="caution">
    <text evidence="4">The sequence shown here is derived from an EMBL/GenBank/DDBJ whole genome shotgun (WGS) entry which is preliminary data.</text>
</comment>
<keyword evidence="2" id="KW-0378">Hydrolase</keyword>
<dbReference type="PROSITE" id="PS51462">
    <property type="entry name" value="NUDIX"/>
    <property type="match status" value="1"/>
</dbReference>
<dbReference type="EMBL" id="JACCEW010000003">
    <property type="protein sequence ID" value="NYT37292.1"/>
    <property type="molecule type" value="Genomic_DNA"/>
</dbReference>
<dbReference type="GO" id="GO:0016787">
    <property type="term" value="F:hydrolase activity"/>
    <property type="evidence" value="ECO:0007669"/>
    <property type="project" value="UniProtKB-KW"/>
</dbReference>
<dbReference type="OrthoDB" id="5621792at2"/>
<evidence type="ECO:0000313" key="4">
    <source>
        <dbReference type="EMBL" id="NYT37292.1"/>
    </source>
</evidence>
<evidence type="ECO:0000313" key="5">
    <source>
        <dbReference type="Proteomes" id="UP000580517"/>
    </source>
</evidence>
<dbReference type="AlphaFoldDB" id="A0A853FCB4"/>
<evidence type="ECO:0000259" key="3">
    <source>
        <dbReference type="PROSITE" id="PS51462"/>
    </source>
</evidence>
<comment type="cofactor">
    <cofactor evidence="1">
        <name>Mg(2+)</name>
        <dbReference type="ChEBI" id="CHEBI:18420"/>
    </cofactor>
</comment>
<reference evidence="4 5" key="1">
    <citation type="submission" date="2020-07" db="EMBL/GenBank/DDBJ databases">
        <title>Taxonomic revisions and descriptions of new bacterial species based on genomic comparisons in the high-G+C-content subgroup of the family Alcaligenaceae.</title>
        <authorList>
            <person name="Szabo A."/>
            <person name="Felfoldi T."/>
        </authorList>
    </citation>
    <scope>NUCLEOTIDE SEQUENCE [LARGE SCALE GENOMIC DNA]</scope>
    <source>
        <strain evidence="4 5">DSM 25264</strain>
    </source>
</reference>
<feature type="domain" description="Nudix hydrolase" evidence="3">
    <location>
        <begin position="125"/>
        <end position="263"/>
    </location>
</feature>
<dbReference type="InterPro" id="IPR020084">
    <property type="entry name" value="NUDIX_hydrolase_CS"/>
</dbReference>
<sequence length="278" mass="30841">MSEAFHSTTVAVFETRYRQLLKRIQHLPPQGSRPLTVAGRVAGWITARATSCLAELRGVRVEPEAVHVSASRRHQLPLNAVLESMAFALRDGGCLRSWRGELLDVYGEGRCLGVIERSAMRPLGMLTKAVHLNAWSSDGRLWIARRANTKTTDPGMWDTLVGGLAGAGEDLDSALVRESHEEAGLEPAHLQARQPLRIILRMHRRLPEGYQVEDALVSDCVLPDTAQPRNLDGEVSEFRLVDMKTAWSMVQEGLFTREAELVILDGLMHRQPEDKAAA</sequence>
<dbReference type="PROSITE" id="PS00893">
    <property type="entry name" value="NUDIX_BOX"/>
    <property type="match status" value="1"/>
</dbReference>
<proteinExistence type="predicted"/>
<protein>
    <submittedName>
        <fullName evidence="4">NUDIX domain-containing protein</fullName>
    </submittedName>
</protein>